<dbReference type="AlphaFoldDB" id="A0A9Q9B8M9"/>
<name>A0A9Q9B8M9_9PEZI</name>
<evidence type="ECO:0000256" key="5">
    <source>
        <dbReference type="PROSITE-ProRule" id="PRU00042"/>
    </source>
</evidence>
<dbReference type="PROSITE" id="PS50157">
    <property type="entry name" value="ZINC_FINGER_C2H2_2"/>
    <property type="match status" value="1"/>
</dbReference>
<dbReference type="GO" id="GO:0005634">
    <property type="term" value="C:nucleus"/>
    <property type="evidence" value="ECO:0007669"/>
    <property type="project" value="UniProtKB-ARBA"/>
</dbReference>
<dbReference type="InterPro" id="IPR050329">
    <property type="entry name" value="GLI_C2H2-zinc-finger"/>
</dbReference>
<dbReference type="InterPro" id="IPR036236">
    <property type="entry name" value="Znf_C2H2_sf"/>
</dbReference>
<feature type="compositionally biased region" description="Polar residues" evidence="6">
    <location>
        <begin position="163"/>
        <end position="178"/>
    </location>
</feature>
<evidence type="ECO:0000256" key="4">
    <source>
        <dbReference type="ARBA" id="ARBA00022833"/>
    </source>
</evidence>
<dbReference type="GO" id="GO:0045944">
    <property type="term" value="P:positive regulation of transcription by RNA polymerase II"/>
    <property type="evidence" value="ECO:0007669"/>
    <property type="project" value="UniProtKB-ARBA"/>
</dbReference>
<dbReference type="GO" id="GO:0000981">
    <property type="term" value="F:DNA-binding transcription factor activity, RNA polymerase II-specific"/>
    <property type="evidence" value="ECO:0007669"/>
    <property type="project" value="TreeGrafter"/>
</dbReference>
<feature type="domain" description="C2H2-type" evidence="7">
    <location>
        <begin position="246"/>
        <end position="269"/>
    </location>
</feature>
<dbReference type="PANTHER" id="PTHR19818">
    <property type="entry name" value="ZINC FINGER PROTEIN ZIC AND GLI"/>
    <property type="match status" value="1"/>
</dbReference>
<evidence type="ECO:0000259" key="7">
    <source>
        <dbReference type="PROSITE" id="PS50157"/>
    </source>
</evidence>
<dbReference type="Gene3D" id="3.30.160.60">
    <property type="entry name" value="Classic Zinc Finger"/>
    <property type="match status" value="2"/>
</dbReference>
<dbReference type="PROSITE" id="PS00028">
    <property type="entry name" value="ZINC_FINGER_C2H2_1"/>
    <property type="match status" value="1"/>
</dbReference>
<dbReference type="GO" id="GO:0008270">
    <property type="term" value="F:zinc ion binding"/>
    <property type="evidence" value="ECO:0007669"/>
    <property type="project" value="UniProtKB-KW"/>
</dbReference>
<dbReference type="Proteomes" id="UP001056384">
    <property type="component" value="Chromosome 12"/>
</dbReference>
<evidence type="ECO:0000256" key="6">
    <source>
        <dbReference type="SAM" id="MobiDB-lite"/>
    </source>
</evidence>
<keyword evidence="1" id="KW-0479">Metal-binding</keyword>
<organism evidence="8 9">
    <name type="scientific">Septoria linicola</name>
    <dbReference type="NCBI Taxonomy" id="215465"/>
    <lineage>
        <taxon>Eukaryota</taxon>
        <taxon>Fungi</taxon>
        <taxon>Dikarya</taxon>
        <taxon>Ascomycota</taxon>
        <taxon>Pezizomycotina</taxon>
        <taxon>Dothideomycetes</taxon>
        <taxon>Dothideomycetidae</taxon>
        <taxon>Mycosphaerellales</taxon>
        <taxon>Mycosphaerellaceae</taxon>
        <taxon>Septoria</taxon>
    </lineage>
</organism>
<dbReference type="PANTHER" id="PTHR19818:SF139">
    <property type="entry name" value="PAIR-RULE PROTEIN ODD-PAIRED"/>
    <property type="match status" value="1"/>
</dbReference>
<dbReference type="SUPFAM" id="SSF57667">
    <property type="entry name" value="beta-beta-alpha zinc fingers"/>
    <property type="match status" value="1"/>
</dbReference>
<dbReference type="GO" id="GO:0000978">
    <property type="term" value="F:RNA polymerase II cis-regulatory region sequence-specific DNA binding"/>
    <property type="evidence" value="ECO:0007669"/>
    <property type="project" value="TreeGrafter"/>
</dbReference>
<keyword evidence="3 5" id="KW-0863">Zinc-finger</keyword>
<reference evidence="8" key="1">
    <citation type="submission" date="2022-06" db="EMBL/GenBank/DDBJ databases">
        <title>Complete genome sequences of two strains of the flax pathogen Septoria linicola.</title>
        <authorList>
            <person name="Lapalu N."/>
            <person name="Simon A."/>
            <person name="Demenou B."/>
            <person name="Paumier D."/>
            <person name="Guillot M.-P."/>
            <person name="Gout L."/>
            <person name="Valade R."/>
        </authorList>
    </citation>
    <scope>NUCLEOTIDE SEQUENCE</scope>
    <source>
        <strain evidence="8">SE15195</strain>
    </source>
</reference>
<evidence type="ECO:0000256" key="2">
    <source>
        <dbReference type="ARBA" id="ARBA00022737"/>
    </source>
</evidence>
<dbReference type="EMBL" id="CP099429">
    <property type="protein sequence ID" value="USW59413.1"/>
    <property type="molecule type" value="Genomic_DNA"/>
</dbReference>
<protein>
    <submittedName>
        <fullName evidence="8">Zinc finger C2H2-type</fullName>
    </submittedName>
</protein>
<accession>A0A9Q9B8M9</accession>
<dbReference type="InterPro" id="IPR013087">
    <property type="entry name" value="Znf_C2H2_type"/>
</dbReference>
<keyword evidence="9" id="KW-1185">Reference proteome</keyword>
<sequence>MSGYYFQPPTSSGEQYYNFDDPFQLPYTTDTHTSLAAFAPLPYQSLPEQQTPIYSEYPRLYQRPPQAQEYHVPMPIPEQQPREWEQRMISSNGNDTLGSTAAFPSYADVGHYGSEAIHNTSSRLSIGYLSPELGRPRVSRATSVADSVASSALSTRTDFSRGASPSATEMSKWGTRNSDNSWSCAYPGCASKSRFNRGCDLRKHYKRHTKSLYCRHKGCPQATEGGFSSKKDRARHEAKHNPTIQCECDGCERLFSRQDNMKDHVRRVHKHSVH</sequence>
<evidence type="ECO:0000256" key="1">
    <source>
        <dbReference type="ARBA" id="ARBA00022723"/>
    </source>
</evidence>
<feature type="region of interest" description="Disordered" evidence="6">
    <location>
        <begin position="157"/>
        <end position="178"/>
    </location>
</feature>
<dbReference type="SMART" id="SM00355">
    <property type="entry name" value="ZnF_C2H2"/>
    <property type="match status" value="3"/>
</dbReference>
<evidence type="ECO:0000256" key="3">
    <source>
        <dbReference type="ARBA" id="ARBA00022771"/>
    </source>
</evidence>
<dbReference type="OrthoDB" id="654211at2759"/>
<keyword evidence="2" id="KW-0677">Repeat</keyword>
<evidence type="ECO:0000313" key="8">
    <source>
        <dbReference type="EMBL" id="USW59413.1"/>
    </source>
</evidence>
<proteinExistence type="predicted"/>
<evidence type="ECO:0000313" key="9">
    <source>
        <dbReference type="Proteomes" id="UP001056384"/>
    </source>
</evidence>
<keyword evidence="4" id="KW-0862">Zinc</keyword>
<gene>
    <name evidence="8" type="ORF">Slin15195_G127320</name>
</gene>